<evidence type="ECO:0000256" key="4">
    <source>
        <dbReference type="ARBA" id="ARBA00022692"/>
    </source>
</evidence>
<dbReference type="InterPro" id="IPR000515">
    <property type="entry name" value="MetI-like"/>
</dbReference>
<evidence type="ECO:0000313" key="9">
    <source>
        <dbReference type="EMBL" id="MCQ4082321.1"/>
    </source>
</evidence>
<dbReference type="Proteomes" id="UP001057702">
    <property type="component" value="Unassembled WGS sequence"/>
</dbReference>
<dbReference type="Gene3D" id="1.10.3720.10">
    <property type="entry name" value="MetI-like"/>
    <property type="match status" value="1"/>
</dbReference>
<dbReference type="Pfam" id="PF00528">
    <property type="entry name" value="BPD_transp_1"/>
    <property type="match status" value="1"/>
</dbReference>
<name>A0ABT1PXB3_9ACTN</name>
<comment type="subcellular location">
    <subcellularLocation>
        <location evidence="1 7">Cell membrane</location>
        <topology evidence="1 7">Multi-pass membrane protein</topology>
    </subcellularLocation>
</comment>
<evidence type="ECO:0000259" key="8">
    <source>
        <dbReference type="PROSITE" id="PS50928"/>
    </source>
</evidence>
<keyword evidence="3" id="KW-1003">Cell membrane</keyword>
<feature type="transmembrane region" description="Helical" evidence="7">
    <location>
        <begin position="237"/>
        <end position="262"/>
    </location>
</feature>
<dbReference type="InterPro" id="IPR045621">
    <property type="entry name" value="BPD_transp_1_N"/>
</dbReference>
<feature type="transmembrane region" description="Helical" evidence="7">
    <location>
        <begin position="131"/>
        <end position="161"/>
    </location>
</feature>
<evidence type="ECO:0000256" key="6">
    <source>
        <dbReference type="ARBA" id="ARBA00023136"/>
    </source>
</evidence>
<dbReference type="CDD" id="cd06261">
    <property type="entry name" value="TM_PBP2"/>
    <property type="match status" value="1"/>
</dbReference>
<evidence type="ECO:0000256" key="5">
    <source>
        <dbReference type="ARBA" id="ARBA00022989"/>
    </source>
</evidence>
<keyword evidence="2 7" id="KW-0813">Transport</keyword>
<reference evidence="9" key="1">
    <citation type="submission" date="2022-06" db="EMBL/GenBank/DDBJ databases">
        <title>Draft genome sequence of Streptomyces sp. RB6PN25 isolated from peat swamp forest in Thailand.</title>
        <authorList>
            <person name="Duangmal K."/>
            <person name="Klaysubun C."/>
        </authorList>
    </citation>
    <scope>NUCLEOTIDE SEQUENCE</scope>
    <source>
        <strain evidence="9">RB6PN25</strain>
    </source>
</reference>
<evidence type="ECO:0000313" key="10">
    <source>
        <dbReference type="Proteomes" id="UP001057702"/>
    </source>
</evidence>
<sequence>MTHYLVRRVGQAIVVVIGIMVLTFIMIHLEPGNAAQATLGVKATASRIAIFNSTNGLNQPLAEQFVTYVDQVMRGNFGTSYSLHQPVSTLIAQRLPRDALLLGLSTTLSLVVALPLGIYQAVRRNGVGDNVFTVAAFILYAMPDFFFALLLIAVFCVQFHLLPPEAPQATTVGGILADPRALVLPVVTLTLVSVAGYSRYMRSSAIDALAQEYILVARSKGLSERLVLLRHVLRNSLLPIITILGLSAPGIVAGAVIAEEVFNYPGMGLLFFQAATSHDYPILLASTLVVGVATVLGSLATDIAYSLLDPRIRYVSA</sequence>
<feature type="transmembrane region" description="Helical" evidence="7">
    <location>
        <begin position="181"/>
        <end position="200"/>
    </location>
</feature>
<feature type="domain" description="ABC transmembrane type-1" evidence="8">
    <location>
        <begin position="95"/>
        <end position="301"/>
    </location>
</feature>
<feature type="transmembrane region" description="Helical" evidence="7">
    <location>
        <begin position="282"/>
        <end position="308"/>
    </location>
</feature>
<proteinExistence type="inferred from homology"/>
<comment type="caution">
    <text evidence="9">The sequence shown here is derived from an EMBL/GenBank/DDBJ whole genome shotgun (WGS) entry which is preliminary data.</text>
</comment>
<evidence type="ECO:0000256" key="7">
    <source>
        <dbReference type="RuleBase" id="RU363032"/>
    </source>
</evidence>
<dbReference type="InterPro" id="IPR035906">
    <property type="entry name" value="MetI-like_sf"/>
</dbReference>
<dbReference type="PANTHER" id="PTHR43163">
    <property type="entry name" value="DIPEPTIDE TRANSPORT SYSTEM PERMEASE PROTEIN DPPB-RELATED"/>
    <property type="match status" value="1"/>
</dbReference>
<keyword evidence="6 7" id="KW-0472">Membrane</keyword>
<dbReference type="SUPFAM" id="SSF161098">
    <property type="entry name" value="MetI-like"/>
    <property type="match status" value="1"/>
</dbReference>
<keyword evidence="5 7" id="KW-1133">Transmembrane helix</keyword>
<keyword evidence="10" id="KW-1185">Reference proteome</keyword>
<evidence type="ECO:0000256" key="1">
    <source>
        <dbReference type="ARBA" id="ARBA00004651"/>
    </source>
</evidence>
<dbReference type="RefSeq" id="WP_255921221.1">
    <property type="nucleotide sequence ID" value="NZ_JANFNG010000012.1"/>
</dbReference>
<dbReference type="PROSITE" id="PS50928">
    <property type="entry name" value="ABC_TM1"/>
    <property type="match status" value="1"/>
</dbReference>
<keyword evidence="4 7" id="KW-0812">Transmembrane</keyword>
<organism evidence="9 10">
    <name type="scientific">Streptomyces humicola</name>
    <dbReference type="NCBI Taxonomy" id="2953240"/>
    <lineage>
        <taxon>Bacteria</taxon>
        <taxon>Bacillati</taxon>
        <taxon>Actinomycetota</taxon>
        <taxon>Actinomycetes</taxon>
        <taxon>Kitasatosporales</taxon>
        <taxon>Streptomycetaceae</taxon>
        <taxon>Streptomyces</taxon>
    </lineage>
</organism>
<dbReference type="Pfam" id="PF19300">
    <property type="entry name" value="BPD_transp_1_N"/>
    <property type="match status" value="1"/>
</dbReference>
<accession>A0ABT1PXB3</accession>
<feature type="transmembrane region" description="Helical" evidence="7">
    <location>
        <begin position="99"/>
        <end position="119"/>
    </location>
</feature>
<gene>
    <name evidence="9" type="ORF">NGB36_17370</name>
</gene>
<evidence type="ECO:0000256" key="3">
    <source>
        <dbReference type="ARBA" id="ARBA00022475"/>
    </source>
</evidence>
<feature type="transmembrane region" description="Helical" evidence="7">
    <location>
        <begin position="12"/>
        <end position="29"/>
    </location>
</feature>
<protein>
    <submittedName>
        <fullName evidence="9">ABC transporter permease</fullName>
    </submittedName>
</protein>
<evidence type="ECO:0000256" key="2">
    <source>
        <dbReference type="ARBA" id="ARBA00022448"/>
    </source>
</evidence>
<dbReference type="EMBL" id="JANFNG010000012">
    <property type="protein sequence ID" value="MCQ4082321.1"/>
    <property type="molecule type" value="Genomic_DNA"/>
</dbReference>
<comment type="similarity">
    <text evidence="7">Belongs to the binding-protein-dependent transport system permease family.</text>
</comment>
<dbReference type="PANTHER" id="PTHR43163:SF6">
    <property type="entry name" value="DIPEPTIDE TRANSPORT SYSTEM PERMEASE PROTEIN DPPB-RELATED"/>
    <property type="match status" value="1"/>
</dbReference>